<dbReference type="Gene3D" id="3.30.300.30">
    <property type="match status" value="1"/>
</dbReference>
<comment type="caution">
    <text evidence="5">The sequence shown here is derived from an EMBL/GenBank/DDBJ whole genome shotgun (WGS) entry which is preliminary data.</text>
</comment>
<accession>A0A6N8IMJ8</accession>
<dbReference type="GO" id="GO:0031956">
    <property type="term" value="F:medium-chain fatty acid-CoA ligase activity"/>
    <property type="evidence" value="ECO:0007669"/>
    <property type="project" value="TreeGrafter"/>
</dbReference>
<dbReference type="InterPro" id="IPR000873">
    <property type="entry name" value="AMP-dep_synth/lig_dom"/>
</dbReference>
<evidence type="ECO:0000313" key="6">
    <source>
        <dbReference type="Proteomes" id="UP000469385"/>
    </source>
</evidence>
<dbReference type="Pfam" id="PF00501">
    <property type="entry name" value="AMP-binding"/>
    <property type="match status" value="1"/>
</dbReference>
<feature type="domain" description="AMP-dependent synthetase/ligase" evidence="3">
    <location>
        <begin position="14"/>
        <end position="352"/>
    </location>
</feature>
<dbReference type="SUPFAM" id="SSF56801">
    <property type="entry name" value="Acetyl-CoA synthetase-like"/>
    <property type="match status" value="1"/>
</dbReference>
<evidence type="ECO:0000259" key="3">
    <source>
        <dbReference type="Pfam" id="PF00501"/>
    </source>
</evidence>
<keyword evidence="2" id="KW-0436">Ligase</keyword>
<evidence type="ECO:0000256" key="1">
    <source>
        <dbReference type="ARBA" id="ARBA00006432"/>
    </source>
</evidence>
<comment type="similarity">
    <text evidence="1">Belongs to the ATP-dependent AMP-binding enzyme family.</text>
</comment>
<dbReference type="PANTHER" id="PTHR43201:SF5">
    <property type="entry name" value="MEDIUM-CHAIN ACYL-COA LIGASE ACSF2, MITOCHONDRIAL"/>
    <property type="match status" value="1"/>
</dbReference>
<dbReference type="GO" id="GO:0006631">
    <property type="term" value="P:fatty acid metabolic process"/>
    <property type="evidence" value="ECO:0007669"/>
    <property type="project" value="TreeGrafter"/>
</dbReference>
<dbReference type="AlphaFoldDB" id="A0A6N8IMJ8"/>
<evidence type="ECO:0000313" key="5">
    <source>
        <dbReference type="EMBL" id="MVQ28014.1"/>
    </source>
</evidence>
<dbReference type="PANTHER" id="PTHR43201">
    <property type="entry name" value="ACYL-COA SYNTHETASE"/>
    <property type="match status" value="1"/>
</dbReference>
<dbReference type="RefSeq" id="WP_157396139.1">
    <property type="nucleotide sequence ID" value="NZ_WSEL01000002.1"/>
</dbReference>
<dbReference type="Gene3D" id="3.40.50.12780">
    <property type="entry name" value="N-terminal domain of ligase-like"/>
    <property type="match status" value="1"/>
</dbReference>
<dbReference type="Proteomes" id="UP000469385">
    <property type="component" value="Unassembled WGS sequence"/>
</dbReference>
<gene>
    <name evidence="5" type="ORF">GON04_01025</name>
</gene>
<reference evidence="5 6" key="1">
    <citation type="submission" date="2019-12" db="EMBL/GenBank/DDBJ databases">
        <authorList>
            <person name="Huq M.A."/>
        </authorList>
    </citation>
    <scope>NUCLEOTIDE SEQUENCE [LARGE SCALE GENOMIC DNA]</scope>
    <source>
        <strain evidence="5 6">MAH-25</strain>
    </source>
</reference>
<dbReference type="InterPro" id="IPR045851">
    <property type="entry name" value="AMP-bd_C_sf"/>
</dbReference>
<name>A0A6N8IMJ8_9BURK</name>
<dbReference type="InterPro" id="IPR025110">
    <property type="entry name" value="AMP-bd_C"/>
</dbReference>
<sequence length="489" mass="51257">MAQASTLPELLALQARGRGDAPALQFGDQTIGYAELAARADRMAALLGNTWGVRPGERIAWLGLNHPQQLVLLFALARLGAVLLPLNIRLAVPEWQAVLADCGAARLLHDATFAVPAQALGAAGGLPVHPLETLDGAGGGPPPDRAAPDVPLLLVYTSGTSGRPKGALHTQANLLANMAMAAAVQQLTPPDRVLTVLPLFHVGGLCIQTLPALGAGATVLLQPRFAPDATFDAIERQRPTLTLQVPATMKALVDDPRWPAADLGSLRAVWAGSSLLPEPLVQAFHARGLPVCNVYGATETGPFSIALPPAQAVGHVGSCGWPAPGVEVRLAGLQQGVGEVWLRAPNVVQRYWPDQPATDGEGWFHTGDLARQAGDGSYTIVGRARDLIISGGENIHPAELEAPLAAHPDVLECAAFGLPDADWGEVVAMAVVLRPGAACTDAQLREHLAQRVARYKLPRRWLRLDALPKTALGKVQRAVLAARAGPQAG</sequence>
<dbReference type="InterPro" id="IPR042099">
    <property type="entry name" value="ANL_N_sf"/>
</dbReference>
<dbReference type="Pfam" id="PF13193">
    <property type="entry name" value="AMP-binding_C"/>
    <property type="match status" value="1"/>
</dbReference>
<feature type="domain" description="AMP-binding enzyme C-terminal" evidence="4">
    <location>
        <begin position="399"/>
        <end position="474"/>
    </location>
</feature>
<protein>
    <submittedName>
        <fullName evidence="5">AMP-binding protein</fullName>
    </submittedName>
</protein>
<dbReference type="EMBL" id="WSEL01000002">
    <property type="protein sequence ID" value="MVQ28014.1"/>
    <property type="molecule type" value="Genomic_DNA"/>
</dbReference>
<proteinExistence type="inferred from homology"/>
<evidence type="ECO:0000256" key="2">
    <source>
        <dbReference type="ARBA" id="ARBA00022598"/>
    </source>
</evidence>
<evidence type="ECO:0000259" key="4">
    <source>
        <dbReference type="Pfam" id="PF13193"/>
    </source>
</evidence>
<keyword evidence="6" id="KW-1185">Reference proteome</keyword>
<organism evidence="5 6">
    <name type="scientific">Ramlibacter pinisoli</name>
    <dbReference type="NCBI Taxonomy" id="2682844"/>
    <lineage>
        <taxon>Bacteria</taxon>
        <taxon>Pseudomonadati</taxon>
        <taxon>Pseudomonadota</taxon>
        <taxon>Betaproteobacteria</taxon>
        <taxon>Burkholderiales</taxon>
        <taxon>Comamonadaceae</taxon>
        <taxon>Ramlibacter</taxon>
    </lineage>
</organism>
<dbReference type="PROSITE" id="PS00455">
    <property type="entry name" value="AMP_BINDING"/>
    <property type="match status" value="1"/>
</dbReference>
<dbReference type="InterPro" id="IPR020845">
    <property type="entry name" value="AMP-binding_CS"/>
</dbReference>